<dbReference type="KEGG" id="puo:RZN69_17940"/>
<name>A0AAQ3L7I2_9BACT</name>
<dbReference type="KEGG" id="puo:RZN69_17450"/>
<gene>
    <name evidence="1" type="ORF">RZN69_17450</name>
    <name evidence="2" type="ORF">RZN69_17695</name>
    <name evidence="3" type="ORF">RZN69_17940</name>
    <name evidence="4" type="ORF">RZN69_18190</name>
</gene>
<dbReference type="EMBL" id="CP136920">
    <property type="protein sequence ID" value="WOO40506.1"/>
    <property type="molecule type" value="Genomic_DNA"/>
</dbReference>
<protein>
    <submittedName>
        <fullName evidence="3">Uncharacterized protein</fullName>
    </submittedName>
</protein>
<dbReference type="EMBL" id="CP136920">
    <property type="protein sequence ID" value="WOO40408.1"/>
    <property type="molecule type" value="Genomic_DNA"/>
</dbReference>
<proteinExistence type="predicted"/>
<dbReference type="KEGG" id="puo:RZN69_17695"/>
<organism evidence="3 5">
    <name type="scientific">Rubellicoccus peritrichatus</name>
    <dbReference type="NCBI Taxonomy" id="3080537"/>
    <lineage>
        <taxon>Bacteria</taxon>
        <taxon>Pseudomonadati</taxon>
        <taxon>Verrucomicrobiota</taxon>
        <taxon>Opitutia</taxon>
        <taxon>Puniceicoccales</taxon>
        <taxon>Cerasicoccaceae</taxon>
        <taxon>Rubellicoccus</taxon>
    </lineage>
</organism>
<evidence type="ECO:0000313" key="3">
    <source>
        <dbReference type="EMBL" id="WOO40506.1"/>
    </source>
</evidence>
<reference evidence="3 5" key="1">
    <citation type="submission" date="2023-10" db="EMBL/GenBank/DDBJ databases">
        <title>Rubellicoccus peritrichatus gen. nov., sp. nov., isolated from an algae of coral reef tank.</title>
        <authorList>
            <person name="Luo J."/>
        </authorList>
    </citation>
    <scope>NUCLEOTIDE SEQUENCE [LARGE SCALE GENOMIC DNA]</scope>
    <source>
        <strain evidence="3 5">CR14</strain>
    </source>
</reference>
<sequence>MSNTKPLTVTLNLTKLLRPEELKSFEKRAKIEGRTVKEHVTFLLFGTNPKKQSN</sequence>
<dbReference type="AlphaFoldDB" id="A0AAQ3L7I2"/>
<evidence type="ECO:0000313" key="5">
    <source>
        <dbReference type="Proteomes" id="UP001304300"/>
    </source>
</evidence>
<dbReference type="KEGG" id="puo:RZN69_18190"/>
<dbReference type="RefSeq" id="WP_317832641.1">
    <property type="nucleotide sequence ID" value="NZ_CP136920.1"/>
</dbReference>
<keyword evidence="5" id="KW-1185">Reference proteome</keyword>
<evidence type="ECO:0000313" key="2">
    <source>
        <dbReference type="EMBL" id="WOO40457.1"/>
    </source>
</evidence>
<evidence type="ECO:0000313" key="4">
    <source>
        <dbReference type="EMBL" id="WOO40556.1"/>
    </source>
</evidence>
<dbReference type="EMBL" id="CP136920">
    <property type="protein sequence ID" value="WOO40457.1"/>
    <property type="molecule type" value="Genomic_DNA"/>
</dbReference>
<evidence type="ECO:0000313" key="1">
    <source>
        <dbReference type="EMBL" id="WOO40408.1"/>
    </source>
</evidence>
<accession>A0AAQ3L7I2</accession>
<dbReference type="Proteomes" id="UP001304300">
    <property type="component" value="Chromosome"/>
</dbReference>
<dbReference type="EMBL" id="CP136920">
    <property type="protein sequence ID" value="WOO40556.1"/>
    <property type="molecule type" value="Genomic_DNA"/>
</dbReference>